<name>R7US51_CAPTE</name>
<gene>
    <name evidence="3" type="ORF">CAPTEDRAFT_196917</name>
</gene>
<evidence type="ECO:0000256" key="1">
    <source>
        <dbReference type="SAM" id="Coils"/>
    </source>
</evidence>
<feature type="coiled-coil region" evidence="1">
    <location>
        <begin position="66"/>
        <end position="100"/>
    </location>
</feature>
<dbReference type="EnsemblMetazoa" id="CapteT196917">
    <property type="protein sequence ID" value="CapteP196917"/>
    <property type="gene ID" value="CapteG196917"/>
</dbReference>
<reference evidence="5" key="1">
    <citation type="submission" date="2012-12" db="EMBL/GenBank/DDBJ databases">
        <authorList>
            <person name="Hellsten U."/>
            <person name="Grimwood J."/>
            <person name="Chapman J.A."/>
            <person name="Shapiro H."/>
            <person name="Aerts A."/>
            <person name="Otillar R.P."/>
            <person name="Terry A.Y."/>
            <person name="Boore J.L."/>
            <person name="Simakov O."/>
            <person name="Marletaz F."/>
            <person name="Cho S.-J."/>
            <person name="Edsinger-Gonzales E."/>
            <person name="Havlak P."/>
            <person name="Kuo D.-H."/>
            <person name="Larsson T."/>
            <person name="Lv J."/>
            <person name="Arendt D."/>
            <person name="Savage R."/>
            <person name="Osoegawa K."/>
            <person name="de Jong P."/>
            <person name="Lindberg D.R."/>
            <person name="Seaver E.C."/>
            <person name="Weisblat D.A."/>
            <person name="Putnam N.H."/>
            <person name="Grigoriev I.V."/>
            <person name="Rokhsar D.S."/>
        </authorList>
    </citation>
    <scope>NUCLEOTIDE SEQUENCE</scope>
    <source>
        <strain evidence="5">I ESC-2004</strain>
    </source>
</reference>
<dbReference type="HOGENOM" id="CLU_1499933_0_0_1"/>
<evidence type="ECO:0000313" key="3">
    <source>
        <dbReference type="EMBL" id="ELU06226.1"/>
    </source>
</evidence>
<feature type="non-terminal residue" evidence="3">
    <location>
        <position position="180"/>
    </location>
</feature>
<dbReference type="EMBL" id="KB300862">
    <property type="protein sequence ID" value="ELU06226.1"/>
    <property type="molecule type" value="Genomic_DNA"/>
</dbReference>
<dbReference type="EMBL" id="AMQN01007528">
    <property type="status" value="NOT_ANNOTATED_CDS"/>
    <property type="molecule type" value="Genomic_DNA"/>
</dbReference>
<keyword evidence="1" id="KW-0175">Coiled coil</keyword>
<keyword evidence="5" id="KW-1185">Reference proteome</keyword>
<evidence type="ECO:0000256" key="2">
    <source>
        <dbReference type="SAM" id="SignalP"/>
    </source>
</evidence>
<reference evidence="3 5" key="2">
    <citation type="journal article" date="2013" name="Nature">
        <title>Insights into bilaterian evolution from three spiralian genomes.</title>
        <authorList>
            <person name="Simakov O."/>
            <person name="Marletaz F."/>
            <person name="Cho S.J."/>
            <person name="Edsinger-Gonzales E."/>
            <person name="Havlak P."/>
            <person name="Hellsten U."/>
            <person name="Kuo D.H."/>
            <person name="Larsson T."/>
            <person name="Lv J."/>
            <person name="Arendt D."/>
            <person name="Savage R."/>
            <person name="Osoegawa K."/>
            <person name="de Jong P."/>
            <person name="Grimwood J."/>
            <person name="Chapman J.A."/>
            <person name="Shapiro H."/>
            <person name="Aerts A."/>
            <person name="Otillar R.P."/>
            <person name="Terry A.Y."/>
            <person name="Boore J.L."/>
            <person name="Grigoriev I.V."/>
            <person name="Lindberg D.R."/>
            <person name="Seaver E.C."/>
            <person name="Weisblat D.A."/>
            <person name="Putnam N.H."/>
            <person name="Rokhsar D.S."/>
        </authorList>
    </citation>
    <scope>NUCLEOTIDE SEQUENCE</scope>
    <source>
        <strain evidence="3 5">I ESC-2004</strain>
    </source>
</reference>
<feature type="chain" id="PRO_5008788369" evidence="2">
    <location>
        <begin position="18"/>
        <end position="180"/>
    </location>
</feature>
<accession>R7US51</accession>
<evidence type="ECO:0000313" key="5">
    <source>
        <dbReference type="Proteomes" id="UP000014760"/>
    </source>
</evidence>
<keyword evidence="2" id="KW-0732">Signal</keyword>
<organism evidence="3">
    <name type="scientific">Capitella teleta</name>
    <name type="common">Polychaete worm</name>
    <dbReference type="NCBI Taxonomy" id="283909"/>
    <lineage>
        <taxon>Eukaryota</taxon>
        <taxon>Metazoa</taxon>
        <taxon>Spiralia</taxon>
        <taxon>Lophotrochozoa</taxon>
        <taxon>Annelida</taxon>
        <taxon>Polychaeta</taxon>
        <taxon>Sedentaria</taxon>
        <taxon>Scolecida</taxon>
        <taxon>Capitellidae</taxon>
        <taxon>Capitella</taxon>
    </lineage>
</organism>
<dbReference type="AlphaFoldDB" id="R7US51"/>
<protein>
    <submittedName>
        <fullName evidence="3 4">Uncharacterized protein</fullName>
    </submittedName>
</protein>
<proteinExistence type="predicted"/>
<feature type="signal peptide" evidence="2">
    <location>
        <begin position="1"/>
        <end position="17"/>
    </location>
</feature>
<dbReference type="Proteomes" id="UP000014760">
    <property type="component" value="Unassembled WGS sequence"/>
</dbReference>
<sequence length="180" mass="20472">MKALILIVVLLATGAESQATWKQRRLTPEEEQRCYADARTAVLQIAELRLRIGQQENTQNSAASQIGQLKDDLAQQTQLTASLKEEVNQLKQQISRLQSASVGQIEVPRYFDDMEMSGCGRQVEGMSELFGVHVGEGFIRSRKIQNWCNNLHDIQYFEELSKSMKPGSWRLCCLFPFVLH</sequence>
<reference evidence="4" key="3">
    <citation type="submission" date="2015-06" db="UniProtKB">
        <authorList>
            <consortium name="EnsemblMetazoa"/>
        </authorList>
    </citation>
    <scope>IDENTIFICATION</scope>
</reference>
<evidence type="ECO:0000313" key="4">
    <source>
        <dbReference type="EnsemblMetazoa" id="CapteP196917"/>
    </source>
</evidence>